<dbReference type="InterPro" id="IPR029063">
    <property type="entry name" value="SAM-dependent_MTases_sf"/>
</dbReference>
<dbReference type="EMBL" id="JFBU01000001">
    <property type="protein sequence ID" value="EXG83279.1"/>
    <property type="molecule type" value="Genomic_DNA"/>
</dbReference>
<dbReference type="Proteomes" id="UP000053380">
    <property type="component" value="Unassembled WGS sequence"/>
</dbReference>
<evidence type="ECO:0000256" key="1">
    <source>
        <dbReference type="ARBA" id="ARBA00022603"/>
    </source>
</evidence>
<evidence type="ECO:0000256" key="2">
    <source>
        <dbReference type="ARBA" id="ARBA00022679"/>
    </source>
</evidence>
<evidence type="ECO:0000313" key="5">
    <source>
        <dbReference type="EMBL" id="EXG83279.1"/>
    </source>
</evidence>
<dbReference type="HOGENOM" id="CLU_061789_0_0_9"/>
<dbReference type="PANTHER" id="PTHR43464:SF19">
    <property type="entry name" value="UBIQUINONE BIOSYNTHESIS O-METHYLTRANSFERASE, MITOCHONDRIAL"/>
    <property type="match status" value="1"/>
</dbReference>
<organism evidence="5 6">
    <name type="scientific">Saccharibacillus sacchari DSM 19268</name>
    <dbReference type="NCBI Taxonomy" id="915437"/>
    <lineage>
        <taxon>Bacteria</taxon>
        <taxon>Bacillati</taxon>
        <taxon>Bacillota</taxon>
        <taxon>Bacilli</taxon>
        <taxon>Bacillales</taxon>
        <taxon>Paenibacillaceae</taxon>
        <taxon>Saccharibacillus</taxon>
    </lineage>
</organism>
<evidence type="ECO:0000256" key="3">
    <source>
        <dbReference type="ARBA" id="ARBA00022691"/>
    </source>
</evidence>
<reference evidence="5 6" key="1">
    <citation type="submission" date="2013-07" db="EMBL/GenBank/DDBJ databases">
        <authorList>
            <consortium name="DOE Joint Genome Institute"/>
            <person name="Anderson I."/>
            <person name="Huntemann M."/>
            <person name="Han J."/>
            <person name="Chen A."/>
            <person name="Kyrpides N."/>
            <person name="Mavromatis K."/>
            <person name="Markowitz V."/>
            <person name="Palaniappan K."/>
            <person name="Ivanova N."/>
            <person name="Schaumberg A."/>
            <person name="Pati A."/>
            <person name="Liolios K."/>
            <person name="Nordberg H.P."/>
            <person name="Cantor M.N."/>
            <person name="Hua S.X."/>
            <person name="Woyke T."/>
        </authorList>
    </citation>
    <scope>NUCLEOTIDE SEQUENCE [LARGE SCALE GENOMIC DNA]</scope>
    <source>
        <strain evidence="5 6">DSM 19268</strain>
    </source>
</reference>
<feature type="domain" description="Methyltransferase" evidence="4">
    <location>
        <begin position="46"/>
        <end position="143"/>
    </location>
</feature>
<keyword evidence="3" id="KW-0949">S-adenosyl-L-methionine</keyword>
<dbReference type="Gene3D" id="3.40.50.150">
    <property type="entry name" value="Vaccinia Virus protein VP39"/>
    <property type="match status" value="1"/>
</dbReference>
<dbReference type="PANTHER" id="PTHR43464">
    <property type="entry name" value="METHYLTRANSFERASE"/>
    <property type="match status" value="1"/>
</dbReference>
<dbReference type="SUPFAM" id="SSF53335">
    <property type="entry name" value="S-adenosyl-L-methionine-dependent methyltransferases"/>
    <property type="match status" value="1"/>
</dbReference>
<keyword evidence="1 5" id="KW-0489">Methyltransferase</keyword>
<keyword evidence="6" id="KW-1185">Reference proteome</keyword>
<dbReference type="OrthoDB" id="9810615at2"/>
<evidence type="ECO:0000259" key="4">
    <source>
        <dbReference type="Pfam" id="PF13649"/>
    </source>
</evidence>
<gene>
    <name evidence="5" type="ORF">SacsacDRAFT_0244</name>
</gene>
<dbReference type="GO" id="GO:0008168">
    <property type="term" value="F:methyltransferase activity"/>
    <property type="evidence" value="ECO:0007669"/>
    <property type="project" value="UniProtKB-KW"/>
</dbReference>
<protein>
    <submittedName>
        <fullName evidence="5">Methyltransferase family protein</fullName>
    </submittedName>
</protein>
<sequence length="269" mass="30466">MSEFVKTYYNEQAEREWDRLNNPYNAVEMASTLWLIDSYFPREGTVCDIGSGPGRYAIELLKRGYGVTLLELSEKELEIARVKIEEAGLAADGYICENAINMNKLRSESFDAALVMGPLYHLIEREQRLEVLSQTARILKPGGTAILSYINSWGTLKAGVSEFSETFRNPDDLYAYFDEQSLDAERGFTECYFTTPSKAIREIEEAGLELITYAGAEGFLAGLAREVHRLHREDPLVYGNLLRAASETCEAPQYRDATEHLHLVVRRRA</sequence>
<name>A0A010ZXB9_9BACL</name>
<evidence type="ECO:0000313" key="6">
    <source>
        <dbReference type="Proteomes" id="UP000053380"/>
    </source>
</evidence>
<dbReference type="RefSeq" id="WP_037282634.1">
    <property type="nucleotide sequence ID" value="NZ_KK073875.1"/>
</dbReference>
<dbReference type="InterPro" id="IPR041698">
    <property type="entry name" value="Methyltransf_25"/>
</dbReference>
<keyword evidence="2 5" id="KW-0808">Transferase</keyword>
<dbReference type="AlphaFoldDB" id="A0A010ZXB9"/>
<dbReference type="GO" id="GO:0032259">
    <property type="term" value="P:methylation"/>
    <property type="evidence" value="ECO:0007669"/>
    <property type="project" value="UniProtKB-KW"/>
</dbReference>
<comment type="caution">
    <text evidence="5">The sequence shown here is derived from an EMBL/GenBank/DDBJ whole genome shotgun (WGS) entry which is preliminary data.</text>
</comment>
<accession>A0A010ZXB9</accession>
<dbReference type="CDD" id="cd02440">
    <property type="entry name" value="AdoMet_MTases"/>
    <property type="match status" value="1"/>
</dbReference>
<proteinExistence type="predicted"/>
<dbReference type="Pfam" id="PF13649">
    <property type="entry name" value="Methyltransf_25"/>
    <property type="match status" value="1"/>
</dbReference>